<accession>A0AAP0K5H5</accession>
<dbReference type="Proteomes" id="UP001417504">
    <property type="component" value="Unassembled WGS sequence"/>
</dbReference>
<organism evidence="1 2">
    <name type="scientific">Stephania japonica</name>
    <dbReference type="NCBI Taxonomy" id="461633"/>
    <lineage>
        <taxon>Eukaryota</taxon>
        <taxon>Viridiplantae</taxon>
        <taxon>Streptophyta</taxon>
        <taxon>Embryophyta</taxon>
        <taxon>Tracheophyta</taxon>
        <taxon>Spermatophyta</taxon>
        <taxon>Magnoliopsida</taxon>
        <taxon>Ranunculales</taxon>
        <taxon>Menispermaceae</taxon>
        <taxon>Menispermoideae</taxon>
        <taxon>Cissampelideae</taxon>
        <taxon>Stephania</taxon>
    </lineage>
</organism>
<name>A0AAP0K5H5_9MAGN</name>
<evidence type="ECO:0000313" key="1">
    <source>
        <dbReference type="EMBL" id="KAK9146307.1"/>
    </source>
</evidence>
<protein>
    <submittedName>
        <fullName evidence="1">Uncharacterized protein</fullName>
    </submittedName>
</protein>
<reference evidence="1 2" key="1">
    <citation type="submission" date="2024-01" db="EMBL/GenBank/DDBJ databases">
        <title>Genome assemblies of Stephania.</title>
        <authorList>
            <person name="Yang L."/>
        </authorList>
    </citation>
    <scope>NUCLEOTIDE SEQUENCE [LARGE SCALE GENOMIC DNA]</scope>
    <source>
        <strain evidence="1">QJT</strain>
        <tissue evidence="1">Leaf</tissue>
    </source>
</reference>
<gene>
    <name evidence="1" type="ORF">Sjap_006210</name>
</gene>
<dbReference type="AlphaFoldDB" id="A0AAP0K5H5"/>
<sequence>MGNVVSLLPYATTSLSDRDVEQKVAHYTTASGSWDLLKLAQILPSEMCNKILAPPHPNSSKGMDKIS</sequence>
<dbReference type="EMBL" id="JBBNAE010000002">
    <property type="protein sequence ID" value="KAK9146307.1"/>
    <property type="molecule type" value="Genomic_DNA"/>
</dbReference>
<proteinExistence type="predicted"/>
<keyword evidence="2" id="KW-1185">Reference proteome</keyword>
<comment type="caution">
    <text evidence="1">The sequence shown here is derived from an EMBL/GenBank/DDBJ whole genome shotgun (WGS) entry which is preliminary data.</text>
</comment>
<evidence type="ECO:0000313" key="2">
    <source>
        <dbReference type="Proteomes" id="UP001417504"/>
    </source>
</evidence>